<feature type="repeat" description="TPR" evidence="1">
    <location>
        <begin position="340"/>
        <end position="373"/>
    </location>
</feature>
<dbReference type="Pfam" id="PF13374">
    <property type="entry name" value="TPR_10"/>
    <property type="match status" value="1"/>
</dbReference>
<evidence type="ECO:0000256" key="3">
    <source>
        <dbReference type="SAM" id="MobiDB-lite"/>
    </source>
</evidence>
<feature type="repeat" description="TPR" evidence="1">
    <location>
        <begin position="260"/>
        <end position="293"/>
    </location>
</feature>
<dbReference type="InterPro" id="IPR019734">
    <property type="entry name" value="TPR_rpt"/>
</dbReference>
<dbReference type="Pfam" id="PF13424">
    <property type="entry name" value="TPR_12"/>
    <property type="match status" value="3"/>
</dbReference>
<feature type="repeat" description="TPR" evidence="1">
    <location>
        <begin position="300"/>
        <end position="333"/>
    </location>
</feature>
<feature type="repeat" description="TPR" evidence="1">
    <location>
        <begin position="380"/>
        <end position="413"/>
    </location>
</feature>
<feature type="repeat" description="TPR" evidence="1">
    <location>
        <begin position="220"/>
        <end position="253"/>
    </location>
</feature>
<feature type="region of interest" description="Disordered" evidence="3">
    <location>
        <begin position="793"/>
        <end position="821"/>
    </location>
</feature>
<dbReference type="RefSeq" id="WP_263744343.1">
    <property type="nucleotide sequence ID" value="NZ_JAOWRF010000070.1"/>
</dbReference>
<reference evidence="5 6" key="1">
    <citation type="submission" date="2022-10" db="EMBL/GenBank/DDBJ databases">
        <title>Identification of biosynthetic pathway for the production of the potent trypsin inhibitor radiosumin.</title>
        <authorList>
            <person name="Fewer D.P."/>
            <person name="Delbaje E."/>
            <person name="Ouyang X."/>
            <person name="Agostino P.D."/>
            <person name="Wahlsten M."/>
            <person name="Jokela J."/>
            <person name="Permi P."/>
            <person name="Haapaniemi E."/>
            <person name="Koistinen H."/>
        </authorList>
    </citation>
    <scope>NUCLEOTIDE SEQUENCE [LARGE SCALE GENOMIC DNA]</scope>
    <source>
        <strain evidence="5 6">NIES-515</strain>
    </source>
</reference>
<dbReference type="SMART" id="SM00028">
    <property type="entry name" value="TPR"/>
    <property type="match status" value="9"/>
</dbReference>
<keyword evidence="2" id="KW-0175">Coiled coil</keyword>
<feature type="repeat" description="TPR" evidence="1">
    <location>
        <begin position="180"/>
        <end position="213"/>
    </location>
</feature>
<dbReference type="PROSITE" id="PS50005">
    <property type="entry name" value="TPR"/>
    <property type="match status" value="7"/>
</dbReference>
<evidence type="ECO:0000259" key="4">
    <source>
        <dbReference type="Pfam" id="PF12770"/>
    </source>
</evidence>
<evidence type="ECO:0000256" key="1">
    <source>
        <dbReference type="PROSITE-ProRule" id="PRU00339"/>
    </source>
</evidence>
<dbReference type="Pfam" id="PF12770">
    <property type="entry name" value="CHAT"/>
    <property type="match status" value="1"/>
</dbReference>
<dbReference type="EMBL" id="JAOWRF010000070">
    <property type="protein sequence ID" value="MCV3212836.1"/>
    <property type="molecule type" value="Genomic_DNA"/>
</dbReference>
<dbReference type="InterPro" id="IPR011990">
    <property type="entry name" value="TPR-like_helical_dom_sf"/>
</dbReference>
<keyword evidence="6" id="KW-1185">Reference proteome</keyword>
<dbReference type="Gene3D" id="1.25.40.10">
    <property type="entry name" value="Tetratricopeptide repeat domain"/>
    <property type="match status" value="2"/>
</dbReference>
<feature type="domain" description="CHAT" evidence="4">
    <location>
        <begin position="823"/>
        <end position="1092"/>
    </location>
</feature>
<protein>
    <submittedName>
        <fullName evidence="5">Tetratricopeptide repeat protein</fullName>
    </submittedName>
</protein>
<dbReference type="SUPFAM" id="SSF48452">
    <property type="entry name" value="TPR-like"/>
    <property type="match status" value="3"/>
</dbReference>
<feature type="region of interest" description="Disordered" evidence="3">
    <location>
        <begin position="754"/>
        <end position="778"/>
    </location>
</feature>
<sequence>MRKEIKNQHWNIQVFTHRTFTVFISLLLLSDVGIAAGRYEVKAQQQPQSQQATSAAAERAFGEGFKLYEQGTAESLRQAIGKWEEALKLYRQIDDKKSEAITFAFIGKVYSDLGQKQKALSYYDQALPLRRQVGDKGGEATTLTNIGGVYFNLGEKQKVVSYLDQALPLYRQVGDKSGEAVTLNNIGLVFSDLGEKQKALSYYDQALPLRRQVGDKDGEAITLTNIGKVYSDLGEKQKALSYYDQALPLHRQVGYKSGEATTLNNIGKVYDNLGEKQKALSYYDQALPLLRQVGDKVVEATTLNNVGAVYDNLGEKQKALKYYDQALPLYRQVGNKDGEATTLNNIGLVYDNLGEKQKALTYYDQALPLLRQVGDKVVEATTLNNVGAVYSALGEKQKALTYYDQALSLHRQVGNKSGEANTLFNLAYVERTKNNLQAALTHIETAIAIVEDLRTKIDRQDLRTSYFASVQDYYQFQIDLLMQLHKKDPSKRYDALALDTNERSRARVLIELLTEANAKIRKGANPQLLEQETSLLQRIEATEKLLQNLESQSQKDPTLKNSIEQRQKERENLLNQYRELQTKIRTTNPEYAAIKYPQPLKLRQIQQQLDKDTLLLQYSLGKDRSYLWAVTPDSLDSYELPAQKQIEDAANNFREVILVGRKQINRNNPDAINKSASQLTKIILAPVANKLGKKRLVIVADGVLQNIPFAALADLTPQPPSLRGKGEQDQLPSPPRRGVGGEVPYIPFAALADLTPQPPSLRGKGEQDQLPSPPRRGVGGEVPYIPFAALADLTPQPPSLRGKGEQDQSPSPPRRGVGGEVPYQPLLVNHQIVNLPSVTAIATQRQQLNKRKPAPKTLAILADPVFAADDKRVTGKEPAIAPDLNLDRSSLQRAIKSLKRNGLIPLPGTRKEAEEILKLVSPSQSIHAYDFEANYNFVTNPQLKQYRFLQFATHGIVDTTNPELSGIVLSQIDKQGKPLEKGYLRLGDIFNLDLGAELVVLSACETGLGKNVKGEGLVGLTRGLMYAGSKRAVVSLWQVDDEGTSQLMPLFYKAILRGESPTSALRDAQLQLWQQKQWQNPYYWAAFTLQGDWR</sequence>
<feature type="coiled-coil region" evidence="2">
    <location>
        <begin position="532"/>
        <end position="583"/>
    </location>
</feature>
<organism evidence="5 6">
    <name type="scientific">Plectonema radiosum NIES-515</name>
    <dbReference type="NCBI Taxonomy" id="2986073"/>
    <lineage>
        <taxon>Bacteria</taxon>
        <taxon>Bacillati</taxon>
        <taxon>Cyanobacteriota</taxon>
        <taxon>Cyanophyceae</taxon>
        <taxon>Oscillatoriophycideae</taxon>
        <taxon>Oscillatoriales</taxon>
        <taxon>Microcoleaceae</taxon>
        <taxon>Plectonema</taxon>
    </lineage>
</organism>
<evidence type="ECO:0000256" key="2">
    <source>
        <dbReference type="SAM" id="Coils"/>
    </source>
</evidence>
<keyword evidence="1" id="KW-0802">TPR repeat</keyword>
<dbReference type="InterPro" id="IPR024983">
    <property type="entry name" value="CHAT_dom"/>
</dbReference>
<feature type="region of interest" description="Disordered" evidence="3">
    <location>
        <begin position="718"/>
        <end position="739"/>
    </location>
</feature>
<name>A0ABT3AUN3_9CYAN</name>
<feature type="repeat" description="TPR" evidence="1">
    <location>
        <begin position="100"/>
        <end position="133"/>
    </location>
</feature>
<accession>A0ABT3AUN3</accession>
<dbReference type="Proteomes" id="UP001526143">
    <property type="component" value="Unassembled WGS sequence"/>
</dbReference>
<evidence type="ECO:0000313" key="5">
    <source>
        <dbReference type="EMBL" id="MCV3212836.1"/>
    </source>
</evidence>
<proteinExistence type="predicted"/>
<comment type="caution">
    <text evidence="5">The sequence shown here is derived from an EMBL/GenBank/DDBJ whole genome shotgun (WGS) entry which is preliminary data.</text>
</comment>
<gene>
    <name evidence="5" type="ORF">OGM63_04720</name>
</gene>
<dbReference type="Pfam" id="PF13176">
    <property type="entry name" value="TPR_7"/>
    <property type="match status" value="1"/>
</dbReference>
<evidence type="ECO:0000313" key="6">
    <source>
        <dbReference type="Proteomes" id="UP001526143"/>
    </source>
</evidence>
<dbReference type="PANTHER" id="PTHR10098">
    <property type="entry name" value="RAPSYN-RELATED"/>
    <property type="match status" value="1"/>
</dbReference>
<dbReference type="PANTHER" id="PTHR10098:SF108">
    <property type="entry name" value="TETRATRICOPEPTIDE REPEAT PROTEIN 28"/>
    <property type="match status" value="1"/>
</dbReference>